<gene>
    <name evidence="2" type="ORF">Aglo03_19430</name>
</gene>
<dbReference type="InterPro" id="IPR002182">
    <property type="entry name" value="NB-ARC"/>
</dbReference>
<dbReference type="PANTHER" id="PTHR47691:SF3">
    <property type="entry name" value="HTH-TYPE TRANSCRIPTIONAL REGULATOR RV0890C-RELATED"/>
    <property type="match status" value="1"/>
</dbReference>
<dbReference type="RefSeq" id="WP_285609653.1">
    <property type="nucleotide sequence ID" value="NZ_BSSD01000002.1"/>
</dbReference>
<dbReference type="Pfam" id="PF13432">
    <property type="entry name" value="TPR_16"/>
    <property type="match status" value="1"/>
</dbReference>
<reference evidence="2" key="1">
    <citation type="submission" date="2023-02" db="EMBL/GenBank/DDBJ databases">
        <title>Actinokineospora globicatena NBRC 15670.</title>
        <authorList>
            <person name="Ichikawa N."/>
            <person name="Sato H."/>
            <person name="Tonouchi N."/>
        </authorList>
    </citation>
    <scope>NUCLEOTIDE SEQUENCE</scope>
    <source>
        <strain evidence="2">NBRC 15670</strain>
    </source>
</reference>
<protein>
    <recommendedName>
        <fullName evidence="1">NB-ARC domain-containing protein</fullName>
    </recommendedName>
</protein>
<dbReference type="Proteomes" id="UP001165042">
    <property type="component" value="Unassembled WGS sequence"/>
</dbReference>
<evidence type="ECO:0000259" key="1">
    <source>
        <dbReference type="Pfam" id="PF00931"/>
    </source>
</evidence>
<evidence type="ECO:0000313" key="2">
    <source>
        <dbReference type="EMBL" id="GLW91127.1"/>
    </source>
</evidence>
<name>A0A9W6V789_9PSEU</name>
<dbReference type="SUPFAM" id="SSF48452">
    <property type="entry name" value="TPR-like"/>
    <property type="match status" value="2"/>
</dbReference>
<comment type="caution">
    <text evidence="2">The sequence shown here is derived from an EMBL/GenBank/DDBJ whole genome shotgun (WGS) entry which is preliminary data.</text>
</comment>
<dbReference type="InterPro" id="IPR011990">
    <property type="entry name" value="TPR-like_helical_dom_sf"/>
</dbReference>
<dbReference type="PANTHER" id="PTHR47691">
    <property type="entry name" value="REGULATOR-RELATED"/>
    <property type="match status" value="1"/>
</dbReference>
<dbReference type="Gene3D" id="3.40.50.300">
    <property type="entry name" value="P-loop containing nucleotide triphosphate hydrolases"/>
    <property type="match status" value="1"/>
</dbReference>
<dbReference type="Gene3D" id="1.25.40.10">
    <property type="entry name" value="Tetratricopeptide repeat domain"/>
    <property type="match status" value="1"/>
</dbReference>
<evidence type="ECO:0000313" key="3">
    <source>
        <dbReference type="Proteomes" id="UP001165042"/>
    </source>
</evidence>
<keyword evidence="3" id="KW-1185">Reference proteome</keyword>
<dbReference type="PRINTS" id="PR00364">
    <property type="entry name" value="DISEASERSIST"/>
</dbReference>
<dbReference type="GO" id="GO:0043531">
    <property type="term" value="F:ADP binding"/>
    <property type="evidence" value="ECO:0007669"/>
    <property type="project" value="InterPro"/>
</dbReference>
<proteinExistence type="predicted"/>
<dbReference type="Pfam" id="PF00931">
    <property type="entry name" value="NB-ARC"/>
    <property type="match status" value="1"/>
</dbReference>
<dbReference type="EMBL" id="BSSD01000002">
    <property type="protein sequence ID" value="GLW91127.1"/>
    <property type="molecule type" value="Genomic_DNA"/>
</dbReference>
<dbReference type="SMART" id="SM00028">
    <property type="entry name" value="TPR"/>
    <property type="match status" value="4"/>
</dbReference>
<accession>A0A9W6V789</accession>
<organism evidence="2 3">
    <name type="scientific">Actinokineospora globicatena</name>
    <dbReference type="NCBI Taxonomy" id="103729"/>
    <lineage>
        <taxon>Bacteria</taxon>
        <taxon>Bacillati</taxon>
        <taxon>Actinomycetota</taxon>
        <taxon>Actinomycetes</taxon>
        <taxon>Pseudonocardiales</taxon>
        <taxon>Pseudonocardiaceae</taxon>
        <taxon>Actinokineospora</taxon>
    </lineage>
</organism>
<sequence>MSEPEHHRTENTYSGTADNVIQFDALHGDFHLHNRDRPDVVVPRQLPPAPAGFTDREEALRALDAHARLASGSDGAAVIVGAPGIGKTALALHWAHAIRKSFPDGDLYIDMRGYGPESPLSDDQALDVFLRALGVPPEAVPRSVEEKAARYRTAIADRRVLVLIDNVVSARQVRRLLPGSAGCLAVLTSRTTVSGLVAREGAKLVTVDVLSPADSVRLLAEIIGDHRVEADLKAAHDVARSCGYLPLALRIVAERVSSRPHLRLADLATELLGERDRLDALVVAEDELTDVRAAFSWSYHSLTASQQAVFRVIGLHPGAECSTSSLAALVAVQPGHLVERLQELVAVHLLHEVAPGRYQMHDLLRAYARERCEREDPQRGRTEAVRRVLGWYLWAADAARVAFLPYSNDVALPPAPDVPLPEFASPAAAREWFETERFTLLAVIEQATDLGHYDIAWKLPVVVDGFFELSAYWTDWQGIHQAGLAAAKALPDTVGMSANLLGLGDYHWRFGELEAAVAAYTECARLARRIGHSWLIGFATRGLGLASAELGDVEAAMGYYREALSVFDAAGLRRGSGMALLSIGKVQYRLGNLTDAVDHCERAIAVFAGIGDKWSEAWGAVPLIQAYRDLGSFDEGVALARTAVAIFAEFADHRSEAAVLVELGEVHLLRRDPSSAATAWHRAAALYEDIGDPTAIAVRTKIGRLDDPDGP</sequence>
<dbReference type="SUPFAM" id="SSF52540">
    <property type="entry name" value="P-loop containing nucleoside triphosphate hydrolases"/>
    <property type="match status" value="1"/>
</dbReference>
<dbReference type="InterPro" id="IPR019734">
    <property type="entry name" value="TPR_rpt"/>
</dbReference>
<feature type="domain" description="NB-ARC" evidence="1">
    <location>
        <begin position="71"/>
        <end position="226"/>
    </location>
</feature>
<dbReference type="AlphaFoldDB" id="A0A9W6V789"/>
<dbReference type="InterPro" id="IPR027417">
    <property type="entry name" value="P-loop_NTPase"/>
</dbReference>